<dbReference type="RefSeq" id="WP_013707435.1">
    <property type="nucleotide sequence ID" value="NC_015388.1"/>
</dbReference>
<dbReference type="EMBL" id="CP002629">
    <property type="protein sequence ID" value="AEB10326.1"/>
    <property type="molecule type" value="Genomic_DNA"/>
</dbReference>
<feature type="domain" description="CobN/magnesium chelatase" evidence="1">
    <location>
        <begin position="111"/>
        <end position="1243"/>
    </location>
</feature>
<dbReference type="PANTHER" id="PTHR44119:SF7">
    <property type="entry name" value="MAGNESIUM CHELATASE SUBUNIT"/>
    <property type="match status" value="1"/>
</dbReference>
<dbReference type="GO" id="GO:0051116">
    <property type="term" value="F:cobaltochelatase activity"/>
    <property type="evidence" value="ECO:0007669"/>
    <property type="project" value="UniProtKB-EC"/>
</dbReference>
<dbReference type="Pfam" id="PF02514">
    <property type="entry name" value="CobN-Mg_chel"/>
    <property type="match status" value="1"/>
</dbReference>
<keyword evidence="3" id="KW-1185">Reference proteome</keyword>
<keyword evidence="2" id="KW-0436">Ligase</keyword>
<dbReference type="NCBIfam" id="NF004646">
    <property type="entry name" value="PRK05989.2-4"/>
    <property type="match status" value="1"/>
</dbReference>
<name>F2NIC4_DESAR</name>
<dbReference type="CDD" id="cd10150">
    <property type="entry name" value="CobN_like"/>
    <property type="match status" value="1"/>
</dbReference>
<dbReference type="Proteomes" id="UP000000483">
    <property type="component" value="Chromosome"/>
</dbReference>
<proteinExistence type="predicted"/>
<evidence type="ECO:0000313" key="3">
    <source>
        <dbReference type="Proteomes" id="UP000000483"/>
    </source>
</evidence>
<sequence length="1308" mass="145799">MAARPVKIASIMWSSHVPAFVAAAEACSEVNLSMFAAKEIDNDLDCLEQFWTKAAEADVLFFHWTVEGFWEEVSTRLHELPPGKCIVTTSYDPTNWGRHATVNLSVCARAYAYLLEGGLENYRRLLKYLAHQVNPEIPVQDPVSMPWQGILHPPDRTVYDSVESYRTVHPALSSLTVGLFFPRYSFTNTNMMLERALLTALEAQGLSVLPVFSYGNPDREAGAWGPLEVARRFFFHPDGRAGVNALINLHAFFLARAPKDDYAETGVAAQSIALFKDLNVPVFKPIIAYSKSIADWEEDPQGLTAEVTFGIAMPEFEGSIEPIILAASLRQVDARTDTVYEIREVIPERAAHIADRIARWVRLAAKPAAERKVVFVFHKNECAGLEAGVGGAAGLDSGESVVRLMRRMQAAGYQVENIPASGEELMQTILARKAVAEFRWTTVDEIVSKGGHLALLDAETYREWFAGLPEKARSDIIAGWGEPPGHEMNGVPPSMVWDGKLVITGLNFGHVNVIMQPKRGCAGSRCDGRVCKILHDPNIPPPHQYIATYMYLDQIFGADVLIHVGTHGNLEWLPGKGAGLSAACWPDISIGRLPHLYIYNADNPAEGVVAKRRSYATLVDHQQAVMSTADTYGDFQKLEELLGEYQRTGKEDRARAHQLEHLINEAIDCNHFRQEIDVLKPADFQTVVTRCHELLSSLRNSQTRVGMHVFGDRPEGDARAEVINTILRFDSNNDLNTRRLVFDLWGEDIFAALSNTGGRSHQGKIYGELLYEADRVARELIARLVRGENLWEVLAEHPGLAAVEGLRERCERFAALVVDIDRRLEDSEEIDALLNAMHGGYVPAGPSGYISRGRYDVLPTGRNFYNVDPTRIPTRAAHRVGVKLAEALLTRYQKEEGRYPETVGLVWLASDIMRADGEQIGQILHLLGARPKWKANGQVDGFDLLELEQLGRPRIDVNIRVSGITRDCFPDAVKYVDQVIQAVALRDENPDHNFVRRHLVKQAAGQGVSLEDKDRFRRLSYRIFCAQPGVYRAGVNLAVHASAWKTEGDLADVYLFWNGYAYGGGASDVSYGVQAHRELMENLRRVEVTFNKHISDEGDFLDCCGYYGNYGGMTVAAKALSGKTPKTYYGDTRDPALVTVTDFADEMRRVVRTKLLHPKYIEGMKAHGYKGAGDLSKRIGRVYGFGATTGKVDNWIFDEIALTFILDAGMRDWFDKVNPWALEEIGRRLLEAESRGIWKADPELLERLKEAYLDLEGRLEDTMGDVQGDFQGGAVEVMTVDDVAQWKSDLKAILDPTRPGKGTSRDDV</sequence>
<evidence type="ECO:0000313" key="2">
    <source>
        <dbReference type="EMBL" id="AEB10326.1"/>
    </source>
</evidence>
<dbReference type="KEGG" id="dao:Desac_2506"/>
<dbReference type="EC" id="6.6.1.2" evidence="2"/>
<accession>F2NIC4</accession>
<evidence type="ECO:0000259" key="1">
    <source>
        <dbReference type="Pfam" id="PF02514"/>
    </source>
</evidence>
<dbReference type="InterPro" id="IPR003672">
    <property type="entry name" value="CobN/Mg_chltase"/>
</dbReference>
<reference evidence="2 3" key="1">
    <citation type="journal article" date="2011" name="Stand. Genomic Sci.">
        <title>Complete genome sequence of the acetate-degrading sulfate reducer Desulfobacca acetoxidans type strain (ASRB2).</title>
        <authorList>
            <person name="Goker M."/>
            <person name="Teshima H."/>
            <person name="Lapidus A."/>
            <person name="Nolan M."/>
            <person name="Lucas S."/>
            <person name="Hammon N."/>
            <person name="Deshpande S."/>
            <person name="Cheng J.F."/>
            <person name="Tapia R."/>
            <person name="Han C."/>
            <person name="Goodwin L."/>
            <person name="Pitluck S."/>
            <person name="Huntemann M."/>
            <person name="Liolios K."/>
            <person name="Ivanova N."/>
            <person name="Pagani I."/>
            <person name="Mavromatis K."/>
            <person name="Ovchinikova G."/>
            <person name="Pati A."/>
            <person name="Chen A."/>
            <person name="Palaniappan K."/>
            <person name="Land M."/>
            <person name="Hauser L."/>
            <person name="Brambilla E.M."/>
            <person name="Rohde M."/>
            <person name="Spring S."/>
            <person name="Detter J.C."/>
            <person name="Woyke T."/>
            <person name="Bristow J."/>
            <person name="Eisen J.A."/>
            <person name="Markowitz V."/>
            <person name="Hugenholtz P."/>
            <person name="Kyrpides N.C."/>
            <person name="Klenk H.P."/>
        </authorList>
    </citation>
    <scope>NUCLEOTIDE SEQUENCE [LARGE SCALE GENOMIC DNA]</scope>
    <source>
        <strain evidence="3">ATCC 700848 / DSM 11109 / ASRB2</strain>
    </source>
</reference>
<dbReference type="PANTHER" id="PTHR44119">
    <property type="entry name" value="MAGNESIUM-CHELATASE SUBUNIT CHLH, CHLOROPLASTIC"/>
    <property type="match status" value="1"/>
</dbReference>
<gene>
    <name evidence="2" type="ordered locus">Desac_2506</name>
</gene>
<dbReference type="OrthoDB" id="9757976at2"/>
<protein>
    <submittedName>
        <fullName evidence="2">Cobaltochelatase</fullName>
        <ecNumber evidence="2">6.6.1.2</ecNumber>
    </submittedName>
</protein>
<organism evidence="2 3">
    <name type="scientific">Desulfobacca acetoxidans (strain ATCC 700848 / DSM 11109 / ASRB2)</name>
    <dbReference type="NCBI Taxonomy" id="880072"/>
    <lineage>
        <taxon>Bacteria</taxon>
        <taxon>Pseudomonadati</taxon>
        <taxon>Thermodesulfobacteriota</taxon>
        <taxon>Desulfobaccia</taxon>
        <taxon>Desulfobaccales</taxon>
        <taxon>Desulfobaccaceae</taxon>
        <taxon>Desulfobacca</taxon>
    </lineage>
</organism>
<dbReference type="eggNOG" id="COG1429">
    <property type="taxonomic scope" value="Bacteria"/>
</dbReference>
<dbReference type="STRING" id="880072.Desac_2506"/>
<dbReference type="HOGENOM" id="CLU_002017_1_0_7"/>
<reference evidence="3" key="2">
    <citation type="submission" date="2011-03" db="EMBL/GenBank/DDBJ databases">
        <title>The complete genome of Desulfobacca acetoxidans DSM 11109.</title>
        <authorList>
            <consortium name="US DOE Joint Genome Institute (JGI-PGF)"/>
            <person name="Lucas S."/>
            <person name="Copeland A."/>
            <person name="Lapidus A."/>
            <person name="Bruce D."/>
            <person name="Goodwin L."/>
            <person name="Pitluck S."/>
            <person name="Peters L."/>
            <person name="Kyrpides N."/>
            <person name="Mavromatis K."/>
            <person name="Ivanova N."/>
            <person name="Ovchinnikova G."/>
            <person name="Teshima H."/>
            <person name="Detter J.C."/>
            <person name="Han C."/>
            <person name="Land M."/>
            <person name="Hauser L."/>
            <person name="Markowitz V."/>
            <person name="Cheng J.-F."/>
            <person name="Hugenholtz P."/>
            <person name="Woyke T."/>
            <person name="Wu D."/>
            <person name="Spring S."/>
            <person name="Schueler E."/>
            <person name="Brambilla E."/>
            <person name="Klenk H.-P."/>
            <person name="Eisen J.A."/>
        </authorList>
    </citation>
    <scope>NUCLEOTIDE SEQUENCE [LARGE SCALE GENOMIC DNA]</scope>
    <source>
        <strain evidence="3">ATCC 700848 / DSM 11109 / ASRB2</strain>
    </source>
</reference>